<dbReference type="Gene3D" id="2.40.128.340">
    <property type="match status" value="1"/>
</dbReference>
<evidence type="ECO:0000256" key="2">
    <source>
        <dbReference type="SAM" id="MobiDB-lite"/>
    </source>
</evidence>
<dbReference type="Pfam" id="PF13517">
    <property type="entry name" value="FG-GAP_3"/>
    <property type="match status" value="2"/>
</dbReference>
<dbReference type="PANTHER" id="PTHR44103">
    <property type="entry name" value="PROPROTEIN CONVERTASE P"/>
    <property type="match status" value="1"/>
</dbReference>
<dbReference type="RefSeq" id="WP_123575461.1">
    <property type="nucleotide sequence ID" value="NZ_FUKQ01000006.1"/>
</dbReference>
<dbReference type="PANTHER" id="PTHR44103:SF1">
    <property type="entry name" value="PROPROTEIN CONVERTASE P"/>
    <property type="match status" value="1"/>
</dbReference>
<organism evidence="4 5">
    <name type="scientific">Luteococcus japonicus LSP_Lj1</name>
    <dbReference type="NCBI Taxonomy" id="1255658"/>
    <lineage>
        <taxon>Bacteria</taxon>
        <taxon>Bacillati</taxon>
        <taxon>Actinomycetota</taxon>
        <taxon>Actinomycetes</taxon>
        <taxon>Propionibacteriales</taxon>
        <taxon>Propionibacteriaceae</taxon>
        <taxon>Luteococcus</taxon>
    </lineage>
</organism>
<evidence type="ECO:0000313" key="5">
    <source>
        <dbReference type="Proteomes" id="UP000188342"/>
    </source>
</evidence>
<evidence type="ECO:0000256" key="1">
    <source>
        <dbReference type="ARBA" id="ARBA00022729"/>
    </source>
</evidence>
<gene>
    <name evidence="4" type="ORF">FM114_01140</name>
</gene>
<sequence>MSTAGTRMRAALAAATAIGLISAAAPTAKAQERDPYRSPTHRGSASQGIERRGEVRAAATTTDLTPTTALQTINAARARYGTPALRLDTGITTALNNHARYISLNADADDDVYTEESSRPGYTASGAEIAPYAEPVWTSTLRGLVDGMLGDPYLRTSMALEQTGTAVGFGSYSGVRVFAMQFTGEPPTGYPRTFPRGVNNTTLAHRIPWMDSFGCTGLGFPVTAGLDYTQYGLVTASSGRLLADGAAVSTCTVAPDKISDASLAMVPAAALRPGTHYTGSFTASVNALGGSSKQMNLPVEFTTAAPATRIAGDQTGDKAADLFMVKNGELWFYKGRSNGSLGHGWRVGRGWSTTNWLSLAGDVNKDGRSDVLARRSDGSMWLYYSKGVGVLDGGRRLGYGWGGLGNITVVGDMNADGVTDIVARTSDGKLRRYGLTTSLSKGVVISPRWNGVVHMVGLGSLNGDARADIVGLRTDGKLMLYASNSSGQPMWGKELSSGWGTWTKLFTPGDFNGDGRLDLMGRRPDGTLSTRLNTGTTVGSAVAAGSGFGSVTVFS</sequence>
<dbReference type="InterPro" id="IPR028994">
    <property type="entry name" value="Integrin_alpha_N"/>
</dbReference>
<dbReference type="SUPFAM" id="SSF69318">
    <property type="entry name" value="Integrin alpha N-terminal domain"/>
    <property type="match status" value="1"/>
</dbReference>
<evidence type="ECO:0000313" key="4">
    <source>
        <dbReference type="EMBL" id="SJN17710.1"/>
    </source>
</evidence>
<feature type="chain" id="PRO_5012074194" evidence="3">
    <location>
        <begin position="31"/>
        <end position="555"/>
    </location>
</feature>
<feature type="signal peptide" evidence="3">
    <location>
        <begin position="1"/>
        <end position="30"/>
    </location>
</feature>
<evidence type="ECO:0000256" key="3">
    <source>
        <dbReference type="SAM" id="SignalP"/>
    </source>
</evidence>
<dbReference type="InterPro" id="IPR013517">
    <property type="entry name" value="FG-GAP"/>
</dbReference>
<keyword evidence="1 3" id="KW-0732">Signal</keyword>
<name>A0A1R4ID10_9ACTN</name>
<reference evidence="4 5" key="1">
    <citation type="submission" date="2017-02" db="EMBL/GenBank/DDBJ databases">
        <authorList>
            <person name="Peterson S.W."/>
        </authorList>
    </citation>
    <scope>NUCLEOTIDE SEQUENCE [LARGE SCALE GENOMIC DNA]</scope>
    <source>
        <strain evidence="4 5">LSP_Lj1</strain>
    </source>
</reference>
<dbReference type="OrthoDB" id="9779955at2"/>
<dbReference type="AlphaFoldDB" id="A0A1R4ID10"/>
<protein>
    <submittedName>
        <fullName evidence="4">Putative secreted protein</fullName>
    </submittedName>
</protein>
<accession>A0A1R4ID10</accession>
<keyword evidence="5" id="KW-1185">Reference proteome</keyword>
<proteinExistence type="predicted"/>
<dbReference type="Proteomes" id="UP000188342">
    <property type="component" value="Unassembled WGS sequence"/>
</dbReference>
<dbReference type="EMBL" id="FUKQ01000006">
    <property type="protein sequence ID" value="SJN17710.1"/>
    <property type="molecule type" value="Genomic_DNA"/>
</dbReference>
<feature type="region of interest" description="Disordered" evidence="2">
    <location>
        <begin position="26"/>
        <end position="62"/>
    </location>
</feature>
<dbReference type="STRING" id="1255658.FM114_01140"/>